<dbReference type="EMBL" id="QKYT01000415">
    <property type="protein sequence ID" value="RIA85602.1"/>
    <property type="molecule type" value="Genomic_DNA"/>
</dbReference>
<dbReference type="InterPro" id="IPR011009">
    <property type="entry name" value="Kinase-like_dom_sf"/>
</dbReference>
<dbReference type="GO" id="GO:0004672">
    <property type="term" value="F:protein kinase activity"/>
    <property type="evidence" value="ECO:0007669"/>
    <property type="project" value="InterPro"/>
</dbReference>
<proteinExistence type="predicted"/>
<gene>
    <name evidence="2" type="ORF">C1645_781506</name>
</gene>
<comment type="caution">
    <text evidence="2">The sequence shown here is derived from an EMBL/GenBank/DDBJ whole genome shotgun (WGS) entry which is preliminary data.</text>
</comment>
<dbReference type="GO" id="GO:0005524">
    <property type="term" value="F:ATP binding"/>
    <property type="evidence" value="ECO:0007669"/>
    <property type="project" value="InterPro"/>
</dbReference>
<dbReference type="InterPro" id="IPR000719">
    <property type="entry name" value="Prot_kinase_dom"/>
</dbReference>
<sequence length="109" mass="12745">MTSLDEWIVAKIKDDDIIYFEFKEFCNMERIDEGAFGFVVKADWKISEITIALKFLAINPSLSEDNMTKFLKELKTLRRVSFHPNINQFLGVTKEPLSNNYIMVLKYAN</sequence>
<dbReference type="Pfam" id="PF07714">
    <property type="entry name" value="PK_Tyr_Ser-Thr"/>
    <property type="match status" value="1"/>
</dbReference>
<dbReference type="Gene3D" id="1.10.510.10">
    <property type="entry name" value="Transferase(Phosphotransferase) domain 1"/>
    <property type="match status" value="1"/>
</dbReference>
<name>A0A397SJ13_9GLOM</name>
<dbReference type="Proteomes" id="UP000265703">
    <property type="component" value="Unassembled WGS sequence"/>
</dbReference>
<evidence type="ECO:0000313" key="3">
    <source>
        <dbReference type="Proteomes" id="UP000265703"/>
    </source>
</evidence>
<protein>
    <recommendedName>
        <fullName evidence="1">Protein kinase domain-containing protein</fullName>
    </recommendedName>
</protein>
<dbReference type="SUPFAM" id="SSF56112">
    <property type="entry name" value="Protein kinase-like (PK-like)"/>
    <property type="match status" value="1"/>
</dbReference>
<evidence type="ECO:0000259" key="1">
    <source>
        <dbReference type="PROSITE" id="PS50011"/>
    </source>
</evidence>
<accession>A0A397SJ13</accession>
<evidence type="ECO:0000313" key="2">
    <source>
        <dbReference type="EMBL" id="RIA85602.1"/>
    </source>
</evidence>
<dbReference type="AlphaFoldDB" id="A0A397SJ13"/>
<reference evidence="2 3" key="1">
    <citation type="submission" date="2018-06" db="EMBL/GenBank/DDBJ databases">
        <title>Comparative genomics reveals the genomic features of Rhizophagus irregularis, R. cerebriforme, R. diaphanum and Gigaspora rosea, and their symbiotic lifestyle signature.</title>
        <authorList>
            <person name="Morin E."/>
            <person name="San Clemente H."/>
            <person name="Chen E.C.H."/>
            <person name="De La Providencia I."/>
            <person name="Hainaut M."/>
            <person name="Kuo A."/>
            <person name="Kohler A."/>
            <person name="Murat C."/>
            <person name="Tang N."/>
            <person name="Roy S."/>
            <person name="Loubradou J."/>
            <person name="Henrissat B."/>
            <person name="Grigoriev I.V."/>
            <person name="Corradi N."/>
            <person name="Roux C."/>
            <person name="Martin F.M."/>
        </authorList>
    </citation>
    <scope>NUCLEOTIDE SEQUENCE [LARGE SCALE GENOMIC DNA]</scope>
    <source>
        <strain evidence="2 3">DAOM 227022</strain>
    </source>
</reference>
<dbReference type="PROSITE" id="PS50011">
    <property type="entry name" value="PROTEIN_KINASE_DOM"/>
    <property type="match status" value="1"/>
</dbReference>
<feature type="domain" description="Protein kinase" evidence="1">
    <location>
        <begin position="25"/>
        <end position="109"/>
    </location>
</feature>
<keyword evidence="3" id="KW-1185">Reference proteome</keyword>
<organism evidence="2 3">
    <name type="scientific">Glomus cerebriforme</name>
    <dbReference type="NCBI Taxonomy" id="658196"/>
    <lineage>
        <taxon>Eukaryota</taxon>
        <taxon>Fungi</taxon>
        <taxon>Fungi incertae sedis</taxon>
        <taxon>Mucoromycota</taxon>
        <taxon>Glomeromycotina</taxon>
        <taxon>Glomeromycetes</taxon>
        <taxon>Glomerales</taxon>
        <taxon>Glomeraceae</taxon>
        <taxon>Glomus</taxon>
    </lineage>
</organism>
<dbReference type="InterPro" id="IPR001245">
    <property type="entry name" value="Ser-Thr/Tyr_kinase_cat_dom"/>
</dbReference>
<dbReference type="OrthoDB" id="2402366at2759"/>